<dbReference type="WBParaSite" id="GPLIN_000897600">
    <property type="protein sequence ID" value="GPLIN_000897600"/>
    <property type="gene ID" value="GPLIN_000897600"/>
</dbReference>
<feature type="chain" id="PRO_5008147193" evidence="1">
    <location>
        <begin position="24"/>
        <end position="118"/>
    </location>
</feature>
<reference evidence="2" key="1">
    <citation type="submission" date="2013-12" db="EMBL/GenBank/DDBJ databases">
        <authorList>
            <person name="Aslett M."/>
        </authorList>
    </citation>
    <scope>NUCLEOTIDE SEQUENCE [LARGE SCALE GENOMIC DNA]</scope>
    <source>
        <strain evidence="2">Lindley</strain>
    </source>
</reference>
<dbReference type="Proteomes" id="UP000050741">
    <property type="component" value="Unassembled WGS sequence"/>
</dbReference>
<evidence type="ECO:0000256" key="1">
    <source>
        <dbReference type="SAM" id="SignalP"/>
    </source>
</evidence>
<proteinExistence type="predicted"/>
<organism evidence="2 3">
    <name type="scientific">Globodera pallida</name>
    <name type="common">Potato cyst nematode worm</name>
    <name type="synonym">Heterodera pallida</name>
    <dbReference type="NCBI Taxonomy" id="36090"/>
    <lineage>
        <taxon>Eukaryota</taxon>
        <taxon>Metazoa</taxon>
        <taxon>Ecdysozoa</taxon>
        <taxon>Nematoda</taxon>
        <taxon>Chromadorea</taxon>
        <taxon>Rhabditida</taxon>
        <taxon>Tylenchina</taxon>
        <taxon>Tylenchomorpha</taxon>
        <taxon>Tylenchoidea</taxon>
        <taxon>Heteroderidae</taxon>
        <taxon>Heteroderinae</taxon>
        <taxon>Globodera</taxon>
    </lineage>
</organism>
<keyword evidence="2" id="KW-1185">Reference proteome</keyword>
<protein>
    <submittedName>
        <fullName evidence="3">Secreted protein</fullName>
    </submittedName>
</protein>
<name>A0A183C7Y0_GLOPA</name>
<reference evidence="2" key="2">
    <citation type="submission" date="2014-05" db="EMBL/GenBank/DDBJ databases">
        <title>The genome and life-stage specific transcriptomes of Globodera pallida elucidate key aspects of plant parasitism by a cyst nematode.</title>
        <authorList>
            <person name="Cotton J.A."/>
            <person name="Lilley C.J."/>
            <person name="Jones L.M."/>
            <person name="Kikuchi T."/>
            <person name="Reid A.J."/>
            <person name="Thorpe P."/>
            <person name="Tsai I.J."/>
            <person name="Beasley H."/>
            <person name="Blok V."/>
            <person name="Cock P.J.A."/>
            <person name="Van den Akker S.E."/>
            <person name="Holroyd N."/>
            <person name="Hunt M."/>
            <person name="Mantelin S."/>
            <person name="Naghra H."/>
            <person name="Pain A."/>
            <person name="Palomares-Rius J.E."/>
            <person name="Zarowiecki M."/>
            <person name="Berriman M."/>
            <person name="Jones J.T."/>
            <person name="Urwin P.E."/>
        </authorList>
    </citation>
    <scope>NUCLEOTIDE SEQUENCE [LARGE SCALE GENOMIC DNA]</scope>
    <source>
        <strain evidence="2">Lindley</strain>
    </source>
</reference>
<keyword evidence="1" id="KW-0732">Signal</keyword>
<evidence type="ECO:0000313" key="3">
    <source>
        <dbReference type="WBParaSite" id="GPLIN_000897600"/>
    </source>
</evidence>
<evidence type="ECO:0000313" key="2">
    <source>
        <dbReference type="Proteomes" id="UP000050741"/>
    </source>
</evidence>
<reference evidence="3" key="3">
    <citation type="submission" date="2016-06" db="UniProtKB">
        <authorList>
            <consortium name="WormBaseParasite"/>
        </authorList>
    </citation>
    <scope>IDENTIFICATION</scope>
</reference>
<accession>A0A183C7Y0</accession>
<dbReference type="AlphaFoldDB" id="A0A183C7Y0"/>
<feature type="signal peptide" evidence="1">
    <location>
        <begin position="1"/>
        <end position="23"/>
    </location>
</feature>
<sequence>MNLQWLAHAVLSALAAINELTHTETKENERLRDIDKNKLENEKKALADLKMAFDTYEKLWDIVQELGLDMATILLWVYKHAIHDPMLAKHPLELKKVQDPCEEAKLKVKKTEGSSSSG</sequence>